<dbReference type="PROSITE" id="PS51007">
    <property type="entry name" value="CYTC"/>
    <property type="match status" value="1"/>
</dbReference>
<name>A0ABS6T376_9RHOB</name>
<gene>
    <name evidence="5" type="ORF">KJP28_12155</name>
</gene>
<evidence type="ECO:0000256" key="2">
    <source>
        <dbReference type="ARBA" id="ARBA00023004"/>
    </source>
</evidence>
<evidence type="ECO:0000313" key="6">
    <source>
        <dbReference type="Proteomes" id="UP000756530"/>
    </source>
</evidence>
<dbReference type="RefSeq" id="WP_218392787.1">
    <property type="nucleotide sequence ID" value="NZ_JAHUZE010000002.1"/>
</dbReference>
<dbReference type="PANTHER" id="PTHR35008:SF4">
    <property type="entry name" value="BLL4482 PROTEIN"/>
    <property type="match status" value="1"/>
</dbReference>
<keyword evidence="1 3" id="KW-0479">Metal-binding</keyword>
<protein>
    <submittedName>
        <fullName evidence="5">Cytochrome c</fullName>
    </submittedName>
</protein>
<keyword evidence="2 3" id="KW-0408">Iron</keyword>
<dbReference type="PANTHER" id="PTHR35008">
    <property type="entry name" value="BLL4482 PROTEIN-RELATED"/>
    <property type="match status" value="1"/>
</dbReference>
<comment type="caution">
    <text evidence="5">The sequence shown here is derived from an EMBL/GenBank/DDBJ whole genome shotgun (WGS) entry which is preliminary data.</text>
</comment>
<evidence type="ECO:0000259" key="4">
    <source>
        <dbReference type="PROSITE" id="PS51007"/>
    </source>
</evidence>
<dbReference type="Proteomes" id="UP000756530">
    <property type="component" value="Unassembled WGS sequence"/>
</dbReference>
<dbReference type="Pfam" id="PF00034">
    <property type="entry name" value="Cytochrom_C"/>
    <property type="match status" value="1"/>
</dbReference>
<accession>A0ABS6T376</accession>
<sequence>MRAILAAILALTPTIATSEHILGGADISNGEAVYAEACAACHGADLEGQPDWQTPGADGVMPAPPHDKAGHTWHHDSQLLFDYTKFGGQAALEARGVEGFTSGMPAFADTLSDADIRDVLGYIRSTWSDRVQAMQDMRSHQPGN</sequence>
<evidence type="ECO:0000313" key="5">
    <source>
        <dbReference type="EMBL" id="MBV7379677.1"/>
    </source>
</evidence>
<dbReference type="InterPro" id="IPR051459">
    <property type="entry name" value="Cytochrome_c-type_DH"/>
</dbReference>
<keyword evidence="6" id="KW-1185">Reference proteome</keyword>
<organism evidence="5 6">
    <name type="scientific">Maritimibacter dapengensis</name>
    <dbReference type="NCBI Taxonomy" id="2836868"/>
    <lineage>
        <taxon>Bacteria</taxon>
        <taxon>Pseudomonadati</taxon>
        <taxon>Pseudomonadota</taxon>
        <taxon>Alphaproteobacteria</taxon>
        <taxon>Rhodobacterales</taxon>
        <taxon>Roseobacteraceae</taxon>
        <taxon>Maritimibacter</taxon>
    </lineage>
</organism>
<dbReference type="InterPro" id="IPR009056">
    <property type="entry name" value="Cyt_c-like_dom"/>
</dbReference>
<evidence type="ECO:0000256" key="3">
    <source>
        <dbReference type="PROSITE-ProRule" id="PRU00433"/>
    </source>
</evidence>
<keyword evidence="3" id="KW-0349">Heme</keyword>
<reference evidence="5 6" key="1">
    <citation type="submission" date="2021-05" db="EMBL/GenBank/DDBJ databases">
        <title>Culturable bacteria isolated from Daya Bay.</title>
        <authorList>
            <person name="Zheng W."/>
            <person name="Yu S."/>
            <person name="Huang Y."/>
        </authorList>
    </citation>
    <scope>NUCLEOTIDE SEQUENCE [LARGE SCALE GENOMIC DNA]</scope>
    <source>
        <strain evidence="5 6">DP4N28-5</strain>
    </source>
</reference>
<evidence type="ECO:0000256" key="1">
    <source>
        <dbReference type="ARBA" id="ARBA00022723"/>
    </source>
</evidence>
<proteinExistence type="predicted"/>
<feature type="domain" description="Cytochrome c" evidence="4">
    <location>
        <begin position="25"/>
        <end position="127"/>
    </location>
</feature>
<dbReference type="EMBL" id="JAHUZE010000002">
    <property type="protein sequence ID" value="MBV7379677.1"/>
    <property type="molecule type" value="Genomic_DNA"/>
</dbReference>